<dbReference type="EMBL" id="JAVFWL010000002">
    <property type="protein sequence ID" value="KAK6732551.1"/>
    <property type="molecule type" value="Genomic_DNA"/>
</dbReference>
<feature type="region of interest" description="Disordered" evidence="1">
    <location>
        <begin position="576"/>
        <end position="612"/>
    </location>
</feature>
<evidence type="ECO:0000259" key="2">
    <source>
        <dbReference type="Pfam" id="PF01612"/>
    </source>
</evidence>
<dbReference type="PANTHER" id="PTHR47765:SF3">
    <property type="entry name" value="3'-5' EXONUCLEASE DOMAIN-CONTAINING PROTEIN"/>
    <property type="match status" value="1"/>
</dbReference>
<dbReference type="Proteomes" id="UP001303046">
    <property type="component" value="Unassembled WGS sequence"/>
</dbReference>
<gene>
    <name evidence="3" type="primary">Necator_chrII.g4531</name>
    <name evidence="3" type="ORF">RB195_016739</name>
</gene>
<evidence type="ECO:0000313" key="4">
    <source>
        <dbReference type="Proteomes" id="UP001303046"/>
    </source>
</evidence>
<dbReference type="SUPFAM" id="SSF53098">
    <property type="entry name" value="Ribonuclease H-like"/>
    <property type="match status" value="1"/>
</dbReference>
<dbReference type="PANTHER" id="PTHR47765">
    <property type="entry name" value="3'-5' EXONUCLEASE DOMAIN-CONTAINING PROTEIN"/>
    <property type="match status" value="1"/>
</dbReference>
<evidence type="ECO:0000256" key="1">
    <source>
        <dbReference type="SAM" id="MobiDB-lite"/>
    </source>
</evidence>
<dbReference type="InterPro" id="IPR052408">
    <property type="entry name" value="Exonuclease_MUT-7-like"/>
</dbReference>
<dbReference type="InterPro" id="IPR002562">
    <property type="entry name" value="3'-5'_exonuclease_dom"/>
</dbReference>
<evidence type="ECO:0000313" key="3">
    <source>
        <dbReference type="EMBL" id="KAK6732551.1"/>
    </source>
</evidence>
<feature type="domain" description="3'-5' exonuclease" evidence="2">
    <location>
        <begin position="611"/>
        <end position="667"/>
    </location>
</feature>
<accession>A0ABR1C5M5</accession>
<dbReference type="Pfam" id="PF01612">
    <property type="entry name" value="DNA_pol_A_exo1"/>
    <property type="match status" value="1"/>
</dbReference>
<reference evidence="3 4" key="1">
    <citation type="submission" date="2023-08" db="EMBL/GenBank/DDBJ databases">
        <title>A Necator americanus chromosomal reference genome.</title>
        <authorList>
            <person name="Ilik V."/>
            <person name="Petrzelkova K.J."/>
            <person name="Pardy F."/>
            <person name="Fuh T."/>
            <person name="Niatou-Singa F.S."/>
            <person name="Gouil Q."/>
            <person name="Baker L."/>
            <person name="Ritchie M.E."/>
            <person name="Jex A.R."/>
            <person name="Gazzola D."/>
            <person name="Li H."/>
            <person name="Toshio Fujiwara R."/>
            <person name="Zhan B."/>
            <person name="Aroian R.V."/>
            <person name="Pafco B."/>
            <person name="Schwarz E.M."/>
        </authorList>
    </citation>
    <scope>NUCLEOTIDE SEQUENCE [LARGE SCALE GENOMIC DNA]</scope>
    <source>
        <strain evidence="3 4">Aroian</strain>
        <tissue evidence="3">Whole animal</tissue>
    </source>
</reference>
<protein>
    <recommendedName>
        <fullName evidence="2">3'-5' exonuclease domain-containing protein</fullName>
    </recommendedName>
</protein>
<feature type="compositionally biased region" description="Acidic residues" evidence="1">
    <location>
        <begin position="580"/>
        <end position="593"/>
    </location>
</feature>
<dbReference type="InterPro" id="IPR036397">
    <property type="entry name" value="RNaseH_sf"/>
</dbReference>
<comment type="caution">
    <text evidence="3">The sequence shown here is derived from an EMBL/GenBank/DDBJ whole genome shotgun (WGS) entry which is preliminary data.</text>
</comment>
<dbReference type="Gene3D" id="3.30.420.10">
    <property type="entry name" value="Ribonuclease H-like superfamily/Ribonuclease H"/>
    <property type="match status" value="1"/>
</dbReference>
<dbReference type="InterPro" id="IPR012337">
    <property type="entry name" value="RNaseH-like_sf"/>
</dbReference>
<organism evidence="3 4">
    <name type="scientific">Necator americanus</name>
    <name type="common">Human hookworm</name>
    <dbReference type="NCBI Taxonomy" id="51031"/>
    <lineage>
        <taxon>Eukaryota</taxon>
        <taxon>Metazoa</taxon>
        <taxon>Ecdysozoa</taxon>
        <taxon>Nematoda</taxon>
        <taxon>Chromadorea</taxon>
        <taxon>Rhabditida</taxon>
        <taxon>Rhabditina</taxon>
        <taxon>Rhabditomorpha</taxon>
        <taxon>Strongyloidea</taxon>
        <taxon>Ancylostomatidae</taxon>
        <taxon>Bunostominae</taxon>
        <taxon>Necator</taxon>
    </lineage>
</organism>
<keyword evidence="4" id="KW-1185">Reference proteome</keyword>
<name>A0ABR1C5M5_NECAM</name>
<proteinExistence type="predicted"/>
<sequence>MTLTTEKEEVKAILDNLCEFYQADLKKVNGSGAYRERNRNEQSRPSFLPLAKKIFDDIPASKVPALYLALFECVPDYVATHNLQTQVENENGRKAMFSVEELLLNVIIPYQLPHSVKAQCSHSSEACSSNKKSSKGAHYVQVPARVRLEIEHSVRLMRHFLPIKLPPETKIWRQIRYILVPSNNKEKLRMLGPEVSEAFMNGTISFAALTFAMKDDVLSQFISEPSAILHALYLGPLGGVGCPGIPSCCLCDHFQGFASGRSAEFRKQCRAVLSEVEMAMKSPEEFSARKSSSIRDGNLELCSFHNFRQNAQILLRDLRGESKVDAIIPMGWACAALKKFARKTYVEKTWKEENLYELIWTIMCQRPNLKKFICDLLEKDFHDYGAARYWRRMQPALMHRTSIRNRNESLYDPLLPTTDYLNFLSDVKNISFLHTAGDLHLLSDELKTLRNKNPASQLIVGLDAEWSAYVANSRATILQLSLRDRVFIIDLDNRAELPASALREFFDLLFLDKRILKLGFQFNEDLVQMRAAVPHCRALFEPENVVCVGRMVAELLERTEKLEDCDVVLNEILPPAPVNEEPEQPENTGEENAENPTETTAPPPKGQQGESVMQRTVNRGLSYMCERVLGRPLDKTEQCSVWDRRPLRSSQLRYAAMDAYCLVLIYDVCCRWAQRLDVSIEDILKQQEPIRVSPPLLSEEF</sequence>